<evidence type="ECO:0000256" key="1">
    <source>
        <dbReference type="ARBA" id="ARBA00010515"/>
    </source>
</evidence>
<dbReference type="GO" id="GO:0016787">
    <property type="term" value="F:hydrolase activity"/>
    <property type="evidence" value="ECO:0007669"/>
    <property type="project" value="UniProtKB-KW"/>
</dbReference>
<dbReference type="PROSITE" id="PS01173">
    <property type="entry name" value="LIPASE_GDXG_HIS"/>
    <property type="match status" value="1"/>
</dbReference>
<dbReference type="InterPro" id="IPR029058">
    <property type="entry name" value="AB_hydrolase_fold"/>
</dbReference>
<organism evidence="4 5">
    <name type="scientific">Hydrogenophaga palleronii</name>
    <dbReference type="NCBI Taxonomy" id="65655"/>
    <lineage>
        <taxon>Bacteria</taxon>
        <taxon>Pseudomonadati</taxon>
        <taxon>Pseudomonadota</taxon>
        <taxon>Betaproteobacteria</taxon>
        <taxon>Burkholderiales</taxon>
        <taxon>Comamonadaceae</taxon>
        <taxon>Hydrogenophaga</taxon>
    </lineage>
</organism>
<dbReference type="EMBL" id="JAVDWU010000001">
    <property type="protein sequence ID" value="MDR7148411.1"/>
    <property type="molecule type" value="Genomic_DNA"/>
</dbReference>
<dbReference type="PANTHER" id="PTHR48081:SF8">
    <property type="entry name" value="ALPHA_BETA HYDROLASE FOLD-3 DOMAIN-CONTAINING PROTEIN-RELATED"/>
    <property type="match status" value="1"/>
</dbReference>
<gene>
    <name evidence="4" type="ORF">J2W49_000339</name>
</gene>
<dbReference type="Proteomes" id="UP001265700">
    <property type="component" value="Unassembled WGS sequence"/>
</dbReference>
<reference evidence="4 5" key="1">
    <citation type="submission" date="2023-07" db="EMBL/GenBank/DDBJ databases">
        <title>Sorghum-associated microbial communities from plants grown in Nebraska, USA.</title>
        <authorList>
            <person name="Schachtman D."/>
        </authorList>
    </citation>
    <scope>NUCLEOTIDE SEQUENCE [LARGE SCALE GENOMIC DNA]</scope>
    <source>
        <strain evidence="4 5">4249</strain>
    </source>
</reference>
<evidence type="ECO:0000313" key="5">
    <source>
        <dbReference type="Proteomes" id="UP001265700"/>
    </source>
</evidence>
<dbReference type="InterPro" id="IPR013094">
    <property type="entry name" value="AB_hydrolase_3"/>
</dbReference>
<name>A0ABU1WH57_9BURK</name>
<keyword evidence="5" id="KW-1185">Reference proteome</keyword>
<dbReference type="PANTHER" id="PTHR48081">
    <property type="entry name" value="AB HYDROLASE SUPERFAMILY PROTEIN C4A8.06C"/>
    <property type="match status" value="1"/>
</dbReference>
<sequence length="313" mass="33459">MIHPDIQRFLTDWDKAWSTLPAGAGPAQRRAHFEVVAAGMREPHPEGIVTDVHLVDVPETDIQVRVRTFRPAQAVGALPALIYMHGGAWMQGSPETHWDITAGIAAANQQIVISVDYALAPEHPFPRALHECTAVTRWAFDQSEALGIDSDAIAIGGDSAGGNLAAAVTLVLRGSAYPLRAQLLVYPAVSFNTDRPSHRENADGPLVTVASMPAVNAMYSPDPAGLLNPLVAPLLAESHAGLPPAYVAVAEHDPLRDEGIAYAEALQADGTPAVLDRGESLIHGYLRAKAYYGSAQASFQRMCAWLRDVTITT</sequence>
<keyword evidence="2 4" id="KW-0378">Hydrolase</keyword>
<evidence type="ECO:0000259" key="3">
    <source>
        <dbReference type="Pfam" id="PF07859"/>
    </source>
</evidence>
<comment type="similarity">
    <text evidence="1">Belongs to the 'GDXG' lipolytic enzyme family.</text>
</comment>
<dbReference type="InterPro" id="IPR002168">
    <property type="entry name" value="Lipase_GDXG_HIS_AS"/>
</dbReference>
<protein>
    <submittedName>
        <fullName evidence="4">Acetyl esterase</fullName>
        <ecNumber evidence="4">3.1.1.-</ecNumber>
    </submittedName>
</protein>
<dbReference type="SUPFAM" id="SSF53474">
    <property type="entry name" value="alpha/beta-Hydrolases"/>
    <property type="match status" value="1"/>
</dbReference>
<dbReference type="Gene3D" id="3.40.50.1820">
    <property type="entry name" value="alpha/beta hydrolase"/>
    <property type="match status" value="1"/>
</dbReference>
<feature type="domain" description="Alpha/beta hydrolase fold-3" evidence="3">
    <location>
        <begin position="81"/>
        <end position="286"/>
    </location>
</feature>
<evidence type="ECO:0000313" key="4">
    <source>
        <dbReference type="EMBL" id="MDR7148411.1"/>
    </source>
</evidence>
<comment type="caution">
    <text evidence="4">The sequence shown here is derived from an EMBL/GenBank/DDBJ whole genome shotgun (WGS) entry which is preliminary data.</text>
</comment>
<dbReference type="InterPro" id="IPR050300">
    <property type="entry name" value="GDXG_lipolytic_enzyme"/>
</dbReference>
<dbReference type="EC" id="3.1.1.-" evidence="4"/>
<dbReference type="RefSeq" id="WP_310310954.1">
    <property type="nucleotide sequence ID" value="NZ_JAVDWU010000001.1"/>
</dbReference>
<evidence type="ECO:0000256" key="2">
    <source>
        <dbReference type="ARBA" id="ARBA00022801"/>
    </source>
</evidence>
<accession>A0ABU1WH57</accession>
<proteinExistence type="inferred from homology"/>
<dbReference type="Pfam" id="PF07859">
    <property type="entry name" value="Abhydrolase_3"/>
    <property type="match status" value="1"/>
</dbReference>